<dbReference type="InterPro" id="IPR007905">
    <property type="entry name" value="EBP"/>
</dbReference>
<comment type="caution">
    <text evidence="16">The sequence shown here is derived from an EMBL/GenBank/DDBJ whole genome shotgun (WGS) entry which is preliminary data.</text>
</comment>
<feature type="transmembrane region" description="Helical" evidence="14">
    <location>
        <begin position="200"/>
        <end position="220"/>
    </location>
</feature>
<dbReference type="Gramene" id="XM_028341063.1">
    <property type="protein sequence ID" value="XP_028196864.1"/>
    <property type="gene ID" value="LOC114381840"/>
</dbReference>
<reference evidence="16 17" key="1">
    <citation type="submission" date="2018-09" db="EMBL/GenBank/DDBJ databases">
        <title>A high-quality reference genome of wild soybean provides a powerful tool to mine soybean genomes.</title>
        <authorList>
            <person name="Xie M."/>
            <person name="Chung C.Y.L."/>
            <person name="Li M.-W."/>
            <person name="Wong F.-L."/>
            <person name="Chan T.-F."/>
            <person name="Lam H.-M."/>
        </authorList>
    </citation>
    <scope>NUCLEOTIDE SEQUENCE [LARGE SCALE GENOMIC DNA]</scope>
    <source>
        <strain evidence="17">cv. W05</strain>
        <tissue evidence="16">Hypocotyl of etiolated seedlings</tissue>
    </source>
</reference>
<dbReference type="EMBL" id="QZWG01000013">
    <property type="protein sequence ID" value="RZB71382.1"/>
    <property type="molecule type" value="Genomic_DNA"/>
</dbReference>
<organism evidence="16 17">
    <name type="scientific">Glycine soja</name>
    <name type="common">Wild soybean</name>
    <dbReference type="NCBI Taxonomy" id="3848"/>
    <lineage>
        <taxon>Eukaryota</taxon>
        <taxon>Viridiplantae</taxon>
        <taxon>Streptophyta</taxon>
        <taxon>Embryophyta</taxon>
        <taxon>Tracheophyta</taxon>
        <taxon>Spermatophyta</taxon>
        <taxon>Magnoliopsida</taxon>
        <taxon>eudicotyledons</taxon>
        <taxon>Gunneridae</taxon>
        <taxon>Pentapetalae</taxon>
        <taxon>rosids</taxon>
        <taxon>fabids</taxon>
        <taxon>Fabales</taxon>
        <taxon>Fabaceae</taxon>
        <taxon>Papilionoideae</taxon>
        <taxon>50 kb inversion clade</taxon>
        <taxon>NPAAA clade</taxon>
        <taxon>indigoferoid/millettioid clade</taxon>
        <taxon>Phaseoleae</taxon>
        <taxon>Glycine</taxon>
        <taxon>Glycine subgen. Soja</taxon>
    </lineage>
</organism>
<dbReference type="Proteomes" id="UP000289340">
    <property type="component" value="Chromosome 13"/>
</dbReference>
<dbReference type="SUPFAM" id="SSF103511">
    <property type="entry name" value="Chlorophyll a-b binding protein"/>
    <property type="match status" value="1"/>
</dbReference>
<dbReference type="Pfam" id="PF05241">
    <property type="entry name" value="EBP"/>
    <property type="match status" value="1"/>
</dbReference>
<evidence type="ECO:0000256" key="11">
    <source>
        <dbReference type="ARBA" id="ARBA00023221"/>
    </source>
</evidence>
<keyword evidence="3" id="KW-0444">Lipid biosynthesis</keyword>
<evidence type="ECO:0000256" key="7">
    <source>
        <dbReference type="ARBA" id="ARBA00023011"/>
    </source>
</evidence>
<evidence type="ECO:0000256" key="2">
    <source>
        <dbReference type="ARBA" id="ARBA00008337"/>
    </source>
</evidence>
<proteinExistence type="inferred from homology"/>
<dbReference type="SMR" id="A0A445HCQ9"/>
<evidence type="ECO:0000256" key="3">
    <source>
        <dbReference type="ARBA" id="ARBA00022516"/>
    </source>
</evidence>
<feature type="transmembrane region" description="Helical" evidence="14">
    <location>
        <begin position="319"/>
        <end position="339"/>
    </location>
</feature>
<comment type="subcellular location">
    <subcellularLocation>
        <location evidence="1">Membrane</location>
        <topology evidence="1">Multi-pass membrane protein</topology>
    </subcellularLocation>
</comment>
<evidence type="ECO:0000256" key="1">
    <source>
        <dbReference type="ARBA" id="ARBA00004141"/>
    </source>
</evidence>
<keyword evidence="6 13" id="KW-1133">Transmembrane helix</keyword>
<keyword evidence="4 13" id="KW-0812">Transmembrane</keyword>
<evidence type="ECO:0000313" key="16">
    <source>
        <dbReference type="EMBL" id="RZB71382.1"/>
    </source>
</evidence>
<dbReference type="GO" id="GO:0004769">
    <property type="term" value="F:steroid Delta-isomerase activity"/>
    <property type="evidence" value="ECO:0007669"/>
    <property type="project" value="TreeGrafter"/>
</dbReference>
<name>A0A445HCQ9_GLYSO</name>
<evidence type="ECO:0000256" key="13">
    <source>
        <dbReference type="PROSITE-ProRule" id="PRU01087"/>
    </source>
</evidence>
<dbReference type="PANTHER" id="PTHR14207">
    <property type="entry name" value="STEROL ISOMERASE"/>
    <property type="match status" value="1"/>
</dbReference>
<evidence type="ECO:0000256" key="5">
    <source>
        <dbReference type="ARBA" id="ARBA00022955"/>
    </source>
</evidence>
<protein>
    <submittedName>
        <fullName evidence="16">Putative 3-beta-hydroxysteroid-Delta(8),Delta(7)-isomerase</fullName>
    </submittedName>
</protein>
<evidence type="ECO:0000256" key="9">
    <source>
        <dbReference type="ARBA" id="ARBA00023136"/>
    </source>
</evidence>
<evidence type="ECO:0000256" key="6">
    <source>
        <dbReference type="ARBA" id="ARBA00022989"/>
    </source>
</evidence>
<keyword evidence="10" id="KW-1207">Sterol metabolism</keyword>
<accession>A0A445HCQ9</accession>
<dbReference type="PANTHER" id="PTHR14207:SF0">
    <property type="entry name" value="3-BETA-HYDROXYSTEROID-DELTA(8),DELTA(7)-ISOMERASE"/>
    <property type="match status" value="1"/>
</dbReference>
<feature type="transmembrane region" description="Helical" evidence="14">
    <location>
        <begin position="254"/>
        <end position="277"/>
    </location>
</feature>
<dbReference type="InterPro" id="IPR033118">
    <property type="entry name" value="EXPERA"/>
</dbReference>
<feature type="domain" description="EXPERA" evidence="15">
    <location>
        <begin position="196"/>
        <end position="338"/>
    </location>
</feature>
<comment type="similarity">
    <text evidence="2">Belongs to the EBP family.</text>
</comment>
<dbReference type="GO" id="GO:0000247">
    <property type="term" value="F:C-8 sterol isomerase activity"/>
    <property type="evidence" value="ECO:0007669"/>
    <property type="project" value="TreeGrafter"/>
</dbReference>
<dbReference type="AlphaFoldDB" id="A0A445HCQ9"/>
<keyword evidence="9 13" id="KW-0472">Membrane</keyword>
<keyword evidence="5" id="KW-0752">Steroid biosynthesis</keyword>
<evidence type="ECO:0000256" key="8">
    <source>
        <dbReference type="ARBA" id="ARBA00023098"/>
    </source>
</evidence>
<dbReference type="GO" id="GO:0016020">
    <property type="term" value="C:membrane"/>
    <property type="evidence" value="ECO:0007669"/>
    <property type="project" value="UniProtKB-SubCell"/>
</dbReference>
<keyword evidence="12 16" id="KW-0413">Isomerase</keyword>
<keyword evidence="8" id="KW-0443">Lipid metabolism</keyword>
<dbReference type="GO" id="GO:0005783">
    <property type="term" value="C:endoplasmic reticulum"/>
    <property type="evidence" value="ECO:0007669"/>
    <property type="project" value="TreeGrafter"/>
</dbReference>
<sequence>MAQTVLFLSSSTVPGSANYSIDLKKDSLIHLQNQGLRPKISHLFFIPLPSASYSFSSSSSRTFITALAFFKTKTPSKVVKSKPKPKVEDAIFGSSGGFGFTKVNELFVGRVAMLGFSAPSLGEAITGKGIIAQLNLETGMPIYEALLLFTLLGAIGALVYRGKFLYDLPTELNKAVIPPGKGLSEGQGGPLNKTKIERLLMCWWAFTGLTHIIIEGYFVFSPELFKDKTGFFLAEVWKEYSKADSRYAGRDAGVVTIEGLTAVLEGPASLLAVYTIATGKSYNYILQFAISLGQLYGVAVYYITAILEGDNFSASSFYYYAYYIGANALWTSIPSIIAIRSWRKICAAFQVQQGGQIKKPKVR</sequence>
<keyword evidence="17" id="KW-1185">Reference proteome</keyword>
<evidence type="ECO:0000313" key="17">
    <source>
        <dbReference type="Proteomes" id="UP000289340"/>
    </source>
</evidence>
<evidence type="ECO:0000256" key="12">
    <source>
        <dbReference type="ARBA" id="ARBA00023235"/>
    </source>
</evidence>
<gene>
    <name evidence="16" type="ORF">D0Y65_036040</name>
</gene>
<keyword evidence="11" id="KW-0753">Steroid metabolism</keyword>
<feature type="transmembrane region" description="Helical" evidence="14">
    <location>
        <begin position="140"/>
        <end position="160"/>
    </location>
</feature>
<dbReference type="GO" id="GO:0047750">
    <property type="term" value="F:cholestenol delta-isomerase activity"/>
    <property type="evidence" value="ECO:0007669"/>
    <property type="project" value="InterPro"/>
</dbReference>
<evidence type="ECO:0000259" key="15">
    <source>
        <dbReference type="PROSITE" id="PS51751"/>
    </source>
</evidence>
<dbReference type="PROSITE" id="PS51751">
    <property type="entry name" value="EXPERA"/>
    <property type="match status" value="1"/>
</dbReference>
<evidence type="ECO:0000256" key="4">
    <source>
        <dbReference type="ARBA" id="ARBA00022692"/>
    </source>
</evidence>
<keyword evidence="7" id="KW-0756">Sterol biosynthesis</keyword>
<evidence type="ECO:0000256" key="10">
    <source>
        <dbReference type="ARBA" id="ARBA00023166"/>
    </source>
</evidence>
<feature type="transmembrane region" description="Helical" evidence="14">
    <location>
        <begin position="284"/>
        <end position="307"/>
    </location>
</feature>
<evidence type="ECO:0000256" key="14">
    <source>
        <dbReference type="SAM" id="Phobius"/>
    </source>
</evidence>
<dbReference type="GO" id="GO:0016126">
    <property type="term" value="P:sterol biosynthetic process"/>
    <property type="evidence" value="ECO:0007669"/>
    <property type="project" value="UniProtKB-KW"/>
</dbReference>